<dbReference type="PANTHER" id="PTHR42923:SF43">
    <property type="entry name" value="AMINE OXIDASE"/>
    <property type="match status" value="1"/>
</dbReference>
<feature type="domain" description="Amine oxidase" evidence="4">
    <location>
        <begin position="35"/>
        <end position="481"/>
    </location>
</feature>
<evidence type="ECO:0000256" key="2">
    <source>
        <dbReference type="ARBA" id="ARBA00023002"/>
    </source>
</evidence>
<dbReference type="EMBL" id="JDYK01000006">
    <property type="protein sequence ID" value="EWS81525.1"/>
    <property type="molecule type" value="Genomic_DNA"/>
</dbReference>
<gene>
    <name evidence="5" type="ORF">BF93_15105</name>
</gene>
<evidence type="ECO:0000256" key="3">
    <source>
        <dbReference type="SAM" id="MobiDB-lite"/>
    </source>
</evidence>
<proteinExistence type="predicted"/>
<dbReference type="Gene3D" id="3.30.9.10">
    <property type="entry name" value="D-Amino Acid Oxidase, subunit A, domain 2"/>
    <property type="match status" value="1"/>
</dbReference>
<evidence type="ECO:0000259" key="4">
    <source>
        <dbReference type="Pfam" id="PF01593"/>
    </source>
</evidence>
<accession>Z9JT59</accession>
<dbReference type="PANTHER" id="PTHR42923">
    <property type="entry name" value="PROTOPORPHYRINOGEN OXIDASE"/>
    <property type="match status" value="1"/>
</dbReference>
<evidence type="ECO:0000313" key="6">
    <source>
        <dbReference type="Proteomes" id="UP000023067"/>
    </source>
</evidence>
<dbReference type="STRING" id="396014.BF93_15105"/>
<comment type="caution">
    <text evidence="5">The sequence shown here is derived from an EMBL/GenBank/DDBJ whole genome shotgun (WGS) entry which is preliminary data.</text>
</comment>
<dbReference type="Proteomes" id="UP000023067">
    <property type="component" value="Unassembled WGS sequence"/>
</dbReference>
<organism evidence="5 6">
    <name type="scientific">Brachybacterium phenoliresistens</name>
    <dbReference type="NCBI Taxonomy" id="396014"/>
    <lineage>
        <taxon>Bacteria</taxon>
        <taxon>Bacillati</taxon>
        <taxon>Actinomycetota</taxon>
        <taxon>Actinomycetes</taxon>
        <taxon>Micrococcales</taxon>
        <taxon>Dermabacteraceae</taxon>
        <taxon>Brachybacterium</taxon>
    </lineage>
</organism>
<feature type="compositionally biased region" description="Basic and acidic residues" evidence="3">
    <location>
        <begin position="1"/>
        <end position="11"/>
    </location>
</feature>
<keyword evidence="6" id="KW-1185">Reference proteome</keyword>
<dbReference type="InterPro" id="IPR050464">
    <property type="entry name" value="Zeta_carotene_desat/Oxidored"/>
</dbReference>
<dbReference type="PRINTS" id="PR00757">
    <property type="entry name" value="AMINEOXDASEF"/>
</dbReference>
<dbReference type="SUPFAM" id="SSF51905">
    <property type="entry name" value="FAD/NAD(P)-binding domain"/>
    <property type="match status" value="1"/>
</dbReference>
<name>Z9JT59_9MICO</name>
<dbReference type="Gene3D" id="3.50.50.60">
    <property type="entry name" value="FAD/NAD(P)-binding domain"/>
    <property type="match status" value="2"/>
</dbReference>
<dbReference type="eggNOG" id="COG3349">
    <property type="taxonomic scope" value="Bacteria"/>
</dbReference>
<evidence type="ECO:0000313" key="5">
    <source>
        <dbReference type="EMBL" id="EWS81525.1"/>
    </source>
</evidence>
<dbReference type="InterPro" id="IPR002937">
    <property type="entry name" value="Amino_oxidase"/>
</dbReference>
<reference evidence="5 6" key="1">
    <citation type="submission" date="2014-02" db="EMBL/GenBank/DDBJ databases">
        <title>Genome sequence of Brachybacterium phenoliresistens strain W13A50.</title>
        <authorList>
            <person name="Wang X."/>
        </authorList>
    </citation>
    <scope>NUCLEOTIDE SEQUENCE [LARGE SCALE GENOMIC DNA]</scope>
    <source>
        <strain evidence="5 6">W13A50</strain>
    </source>
</reference>
<dbReference type="AlphaFoldDB" id="Z9JT59"/>
<keyword evidence="2" id="KW-0560">Oxidoreductase</keyword>
<dbReference type="Pfam" id="PF01593">
    <property type="entry name" value="Amino_oxidase"/>
    <property type="match status" value="1"/>
</dbReference>
<sequence length="517" mass="56221">MIVRPGRDRRAVLHRGPSGASRAPGREVIVIGGGIAGLSAALCLAERGVSVRLLERERTWGGRARSWDLGEGRSMSRGFHAFFRQYYTLRSLLRRTDPALGMLEDIGDYPLQRAGGARDSFRGIPRTPPWSVAAFALRSESFPLRELAGVDVPAALALLRAEFPASFSAHDGEDAASFLDRLRFPDQARHLALEVFARSFFADPSQFSAGELVGMFHTYFMGSAEGLIFDVPSDSYSPTLWDPLVRALRSHGGEARTGTAVDGVHEAGDGRLLVRTASEELTADAVVVAADPRTARRLIAGMDRPRRAAGPEDGWAASVAAQRNAPPFAVQRLWWDRPVAAEAPAFLGTSGFGPLDNVTVLDRFEGTARRWSAAHGGSVVELHAYALTGHTPAQDDAVRRELRAQLERLHPELRGAVPVHEEWLVQEDCPLIGTGEWARRPTVTTPDRRVVLAGDWLRTDEPVALMERAALTGLQAANALLEGWGAAGHDWWSVPMSGVLRSPARAAARRSGRRARA</sequence>
<dbReference type="InterPro" id="IPR001613">
    <property type="entry name" value="Flavin_amine_oxidase"/>
</dbReference>
<comment type="cofactor">
    <cofactor evidence="1">
        <name>FAD</name>
        <dbReference type="ChEBI" id="CHEBI:57692"/>
    </cofactor>
</comment>
<dbReference type="RefSeq" id="WP_038371585.1">
    <property type="nucleotide sequence ID" value="NZ_KK069991.1"/>
</dbReference>
<dbReference type="HOGENOM" id="CLU_026366_0_0_11"/>
<feature type="region of interest" description="Disordered" evidence="3">
    <location>
        <begin position="1"/>
        <end position="22"/>
    </location>
</feature>
<evidence type="ECO:0000256" key="1">
    <source>
        <dbReference type="ARBA" id="ARBA00001974"/>
    </source>
</evidence>
<protein>
    <submittedName>
        <fullName evidence="5">Isorenieratene synthase</fullName>
    </submittedName>
</protein>
<dbReference type="GO" id="GO:0016491">
    <property type="term" value="F:oxidoreductase activity"/>
    <property type="evidence" value="ECO:0007669"/>
    <property type="project" value="UniProtKB-KW"/>
</dbReference>
<dbReference type="InterPro" id="IPR036188">
    <property type="entry name" value="FAD/NAD-bd_sf"/>
</dbReference>